<comment type="caution">
    <text evidence="3">The sequence shown here is derived from an EMBL/GenBank/DDBJ whole genome shotgun (WGS) entry which is preliminary data.</text>
</comment>
<evidence type="ECO:0000259" key="1">
    <source>
        <dbReference type="Pfam" id="PF00534"/>
    </source>
</evidence>
<dbReference type="EMBL" id="JAAAWP010000016">
    <property type="protein sequence ID" value="NDW23206.1"/>
    <property type="molecule type" value="Genomic_DNA"/>
</dbReference>
<sequence>MKILYLHQYFATPDSNAGTRSYEIAKRLVARGHTVEFVTSSAFYSNAENLRKGWNFVELEGFKLHILKQDYSNKLSYPKRVYRFLSFCLRATLKSLQISSDVVFATSTPLTIAIPGIIYKKFRKKPLVFEVRDLWPELPIAIGALKSPLLIKLAQLLERTAYSNSSRIVGLSPGMCRGVLDKGIDEDKIVLAPNSCDTDLFSVDPSVGHRYLESNFGFVAGRKLVVYAGTFGAINNVGYLVNLAKELKKVDKSICIVAIGDGMEKDTIEDNAMASGVLNDNLYLLPPVAKTEIVKVLSGADMALSLFGPIKEMWHNSANKLFDALASGTPVAINYGGWQSEFIKQHKCGLVLSQNDFKDAALAISQFLSSEEELCRAKDACAYLANHKFSRVATVDSVESALLEAVNESVVTN</sequence>
<dbReference type="Pfam" id="PF13579">
    <property type="entry name" value="Glyco_trans_4_4"/>
    <property type="match status" value="1"/>
</dbReference>
<dbReference type="GO" id="GO:0016757">
    <property type="term" value="F:glycosyltransferase activity"/>
    <property type="evidence" value="ECO:0007669"/>
    <property type="project" value="InterPro"/>
</dbReference>
<feature type="domain" description="Glycosyltransferase subfamily 4-like N-terminal" evidence="2">
    <location>
        <begin position="18"/>
        <end position="194"/>
    </location>
</feature>
<organism evidence="3 4">
    <name type="scientific">Alteromonas hispanica</name>
    <dbReference type="NCBI Taxonomy" id="315421"/>
    <lineage>
        <taxon>Bacteria</taxon>
        <taxon>Pseudomonadati</taxon>
        <taxon>Pseudomonadota</taxon>
        <taxon>Gammaproteobacteria</taxon>
        <taxon>Alteromonadales</taxon>
        <taxon>Alteromonadaceae</taxon>
        <taxon>Alteromonas/Salinimonas group</taxon>
        <taxon>Alteromonas</taxon>
    </lineage>
</organism>
<dbReference type="Pfam" id="PF00534">
    <property type="entry name" value="Glycos_transf_1"/>
    <property type="match status" value="1"/>
</dbReference>
<accession>A0A6L9MYG5</accession>
<dbReference type="InterPro" id="IPR028098">
    <property type="entry name" value="Glyco_trans_4-like_N"/>
</dbReference>
<dbReference type="PANTHER" id="PTHR12526">
    <property type="entry name" value="GLYCOSYLTRANSFERASE"/>
    <property type="match status" value="1"/>
</dbReference>
<name>A0A6L9MYG5_9ALTE</name>
<gene>
    <name evidence="3" type="ORF">GTW09_16950</name>
</gene>
<evidence type="ECO:0000313" key="4">
    <source>
        <dbReference type="Proteomes" id="UP000478837"/>
    </source>
</evidence>
<reference evidence="3 4" key="1">
    <citation type="submission" date="2020-01" db="EMBL/GenBank/DDBJ databases">
        <title>Genomes of bacteria type strains.</title>
        <authorList>
            <person name="Chen J."/>
            <person name="Zhu S."/>
            <person name="Yang J."/>
        </authorList>
    </citation>
    <scope>NUCLEOTIDE SEQUENCE [LARGE SCALE GENOMIC DNA]</scope>
    <source>
        <strain evidence="3 4">LMG 22958</strain>
    </source>
</reference>
<keyword evidence="4" id="KW-1185">Reference proteome</keyword>
<dbReference type="AlphaFoldDB" id="A0A6L9MYG5"/>
<dbReference type="InterPro" id="IPR001296">
    <property type="entry name" value="Glyco_trans_1"/>
</dbReference>
<dbReference type="CDD" id="cd03794">
    <property type="entry name" value="GT4_WbuB-like"/>
    <property type="match status" value="1"/>
</dbReference>
<dbReference type="GO" id="GO:1901135">
    <property type="term" value="P:carbohydrate derivative metabolic process"/>
    <property type="evidence" value="ECO:0007669"/>
    <property type="project" value="UniProtKB-ARBA"/>
</dbReference>
<protein>
    <submittedName>
        <fullName evidence="3">Glycosyltransferase</fullName>
    </submittedName>
</protein>
<evidence type="ECO:0000313" key="3">
    <source>
        <dbReference type="EMBL" id="NDW23206.1"/>
    </source>
</evidence>
<dbReference type="RefSeq" id="WP_163112809.1">
    <property type="nucleotide sequence ID" value="NZ_JAAAWP010000016.1"/>
</dbReference>
<proteinExistence type="predicted"/>
<dbReference type="Gene3D" id="3.40.50.2000">
    <property type="entry name" value="Glycogen Phosphorylase B"/>
    <property type="match status" value="2"/>
</dbReference>
<keyword evidence="3" id="KW-0808">Transferase</keyword>
<dbReference type="PANTHER" id="PTHR12526:SF638">
    <property type="entry name" value="SPORE COAT PROTEIN SA"/>
    <property type="match status" value="1"/>
</dbReference>
<evidence type="ECO:0000259" key="2">
    <source>
        <dbReference type="Pfam" id="PF13579"/>
    </source>
</evidence>
<dbReference type="SUPFAM" id="SSF53756">
    <property type="entry name" value="UDP-Glycosyltransferase/glycogen phosphorylase"/>
    <property type="match status" value="1"/>
</dbReference>
<dbReference type="Proteomes" id="UP000478837">
    <property type="component" value="Unassembled WGS sequence"/>
</dbReference>
<feature type="domain" description="Glycosyl transferase family 1" evidence="1">
    <location>
        <begin position="218"/>
        <end position="374"/>
    </location>
</feature>